<dbReference type="AlphaFoldDB" id="A0A9Q1K5V0"/>
<dbReference type="Proteomes" id="UP001153076">
    <property type="component" value="Unassembled WGS sequence"/>
</dbReference>
<protein>
    <recommendedName>
        <fullName evidence="3">FAR1 domain-containing protein</fullName>
    </recommendedName>
</protein>
<dbReference type="PANTHER" id="PTHR46328:SF30">
    <property type="entry name" value="OS04G0641500 PROTEIN"/>
    <property type="match status" value="1"/>
</dbReference>
<comment type="caution">
    <text evidence="1">The sequence shown here is derived from an EMBL/GenBank/DDBJ whole genome shotgun (WGS) entry which is preliminary data.</text>
</comment>
<keyword evidence="2" id="KW-1185">Reference proteome</keyword>
<organism evidence="1 2">
    <name type="scientific">Carnegiea gigantea</name>
    <dbReference type="NCBI Taxonomy" id="171969"/>
    <lineage>
        <taxon>Eukaryota</taxon>
        <taxon>Viridiplantae</taxon>
        <taxon>Streptophyta</taxon>
        <taxon>Embryophyta</taxon>
        <taxon>Tracheophyta</taxon>
        <taxon>Spermatophyta</taxon>
        <taxon>Magnoliopsida</taxon>
        <taxon>eudicotyledons</taxon>
        <taxon>Gunneridae</taxon>
        <taxon>Pentapetalae</taxon>
        <taxon>Caryophyllales</taxon>
        <taxon>Cactineae</taxon>
        <taxon>Cactaceae</taxon>
        <taxon>Cactoideae</taxon>
        <taxon>Echinocereeae</taxon>
        <taxon>Carnegiea</taxon>
    </lineage>
</organism>
<reference evidence="1" key="1">
    <citation type="submission" date="2022-04" db="EMBL/GenBank/DDBJ databases">
        <title>Carnegiea gigantea Genome sequencing and assembly v2.</title>
        <authorList>
            <person name="Copetti D."/>
            <person name="Sanderson M.J."/>
            <person name="Burquez A."/>
            <person name="Wojciechowski M.F."/>
        </authorList>
    </citation>
    <scope>NUCLEOTIDE SEQUENCE</scope>
    <source>
        <strain evidence="1">SGP5-SGP5p</strain>
        <tissue evidence="1">Aerial part</tissue>
    </source>
</reference>
<dbReference type="OrthoDB" id="691593at2759"/>
<name>A0A9Q1K5V0_9CARY</name>
<evidence type="ECO:0000313" key="1">
    <source>
        <dbReference type="EMBL" id="KAJ8437846.1"/>
    </source>
</evidence>
<gene>
    <name evidence="1" type="ORF">Cgig2_000400</name>
</gene>
<dbReference type="EMBL" id="JAKOGI010000277">
    <property type="protein sequence ID" value="KAJ8437846.1"/>
    <property type="molecule type" value="Genomic_DNA"/>
</dbReference>
<dbReference type="PANTHER" id="PTHR46328">
    <property type="entry name" value="FAR-RED IMPAIRED RESPONSIVE (FAR1) FAMILY PROTEIN-RELATED"/>
    <property type="match status" value="1"/>
</dbReference>
<evidence type="ECO:0008006" key="3">
    <source>
        <dbReference type="Google" id="ProtNLM"/>
    </source>
</evidence>
<proteinExistence type="predicted"/>
<evidence type="ECO:0000313" key="2">
    <source>
        <dbReference type="Proteomes" id="UP001153076"/>
    </source>
</evidence>
<sequence>MSDLPLTDTPMVAFPEPCWLPSETSPLPETPRLEIANDTMESTHQECKSPTHVIKEWPPFCEEELKPKQELEFAILEECEKFYKSSAHHVGFSVHKSSFKKGKEGLQNYRYFVCSKQGFKRAQTNVNSRCSQIVHEDKLISNNWLGFLDCMQIVGRDSEKLTLIGKRIQYVLKELKELDGDVSESKISKLIFSHQNNVIPKEAVSVLKEVKKNQWNNNKKDGDFVKLMGNKATMTVVIVLQNFLPNLSLVEEELSKLQNLALDNASTLVSPSRSISSQICLGMAVAVQNGYKVHLNKSKPFNNEENREVPLIFCSLCGILCALTQMLYRLS</sequence>
<accession>A0A9Q1K5V0</accession>